<dbReference type="InterPro" id="IPR011990">
    <property type="entry name" value="TPR-like_helical_dom_sf"/>
</dbReference>
<dbReference type="Gene3D" id="3.40.50.300">
    <property type="entry name" value="P-loop containing nucleotide triphosphate hydrolases"/>
    <property type="match status" value="1"/>
</dbReference>
<name>A0ABP8NVX6_9NOCA</name>
<dbReference type="Gene3D" id="1.25.40.10">
    <property type="entry name" value="Tetratricopeptide repeat domain"/>
    <property type="match status" value="1"/>
</dbReference>
<dbReference type="PROSITE" id="PS50043">
    <property type="entry name" value="HTH_LUXR_2"/>
    <property type="match status" value="1"/>
</dbReference>
<dbReference type="InterPro" id="IPR036388">
    <property type="entry name" value="WH-like_DNA-bd_sf"/>
</dbReference>
<sequence>MSPAVKDRVGNLPHELTSFVGRRHELAEAKRLLSASRLLTLTGIGGVGKTRLALRLAQDSRRAFPDGVWLVELGLLSSPDMVADTVSSALGVREMLPQQQPTSLADYLADRHLLLILDNCEHLVDAVAVFAGSLLRVCRELRILATSREPLGVAGEAVLRVPPLGVPDPDRPSRAEGAARSEAVALFEERAVAAVPGFGVTDDNRTAVTRICQRLDGLPLPIELAAARLRAMSPEQILQRLTDRYRLLSVSSRGAPSRQQTLRTCIDWSHELCTPCEREMWGRLSVFSGWFELDAAEAICVNDLDAHEMVDIVASLVDKSILNRDEIDGAVGYRMLETLRDYGRERLHHSEEGARLSRRHRDWYESLVARAEAEWLGPNQLGWLARLHRERPNMRAAMRYCLADTAEAESGLRIATAMGTYALARGQIREGRHWLDLALDHQGSVPTEARARALCNDIILACNEADVAAGWSRVAEAYDVVAELGDPRLVALVEHAEGYLCVFTGDLPRALDLFRRALRTFTADEDPLAYVSSLLGIALAHAVSGDLEGAAASQEAALAVTQARGETLYQSYALCILGLALVPTDHGRARTLLEAGLRLDRAADNIVGASISVEALAWIAEMDDDPGRAAVLLGAAQTLWHTVGSAGVTVPALHGFHERCEERTRRALGERACAAAIRRGAEFSYEEALACALGERPVAEVPQAGVLTRRERQVADLVAQGLTNRAIAETLVISRRTAEGHVEHVLTKLGFNSRSQIAAWVAEQKASESS</sequence>
<dbReference type="CDD" id="cd06170">
    <property type="entry name" value="LuxR_C_like"/>
    <property type="match status" value="1"/>
</dbReference>
<gene>
    <name evidence="2" type="ORF">GCM10023094_04370</name>
</gene>
<dbReference type="Gene3D" id="1.10.10.10">
    <property type="entry name" value="Winged helix-like DNA-binding domain superfamily/Winged helix DNA-binding domain"/>
    <property type="match status" value="1"/>
</dbReference>
<accession>A0ABP8NVX6</accession>
<dbReference type="Pfam" id="PF00196">
    <property type="entry name" value="GerE"/>
    <property type="match status" value="1"/>
</dbReference>
<dbReference type="PANTHER" id="PTHR47691">
    <property type="entry name" value="REGULATOR-RELATED"/>
    <property type="match status" value="1"/>
</dbReference>
<dbReference type="SUPFAM" id="SSF48452">
    <property type="entry name" value="TPR-like"/>
    <property type="match status" value="1"/>
</dbReference>
<evidence type="ECO:0000313" key="3">
    <source>
        <dbReference type="Proteomes" id="UP001501183"/>
    </source>
</evidence>
<dbReference type="Pfam" id="PF25872">
    <property type="entry name" value="HTH_77"/>
    <property type="match status" value="1"/>
</dbReference>
<dbReference type="InterPro" id="IPR000792">
    <property type="entry name" value="Tscrpt_reg_LuxR_C"/>
</dbReference>
<evidence type="ECO:0000313" key="2">
    <source>
        <dbReference type="EMBL" id="GAA4472338.1"/>
    </source>
</evidence>
<dbReference type="InterPro" id="IPR027417">
    <property type="entry name" value="P-loop_NTPase"/>
</dbReference>
<dbReference type="PRINTS" id="PR00364">
    <property type="entry name" value="DISEASERSIST"/>
</dbReference>
<evidence type="ECO:0000259" key="1">
    <source>
        <dbReference type="PROSITE" id="PS50043"/>
    </source>
</evidence>
<keyword evidence="3" id="KW-1185">Reference proteome</keyword>
<dbReference type="RefSeq" id="WP_345341663.1">
    <property type="nucleotide sequence ID" value="NZ_BAABFB010000014.1"/>
</dbReference>
<dbReference type="PANTHER" id="PTHR47691:SF3">
    <property type="entry name" value="HTH-TYPE TRANSCRIPTIONAL REGULATOR RV0890C-RELATED"/>
    <property type="match status" value="1"/>
</dbReference>
<organism evidence="2 3">
    <name type="scientific">Rhodococcus olei</name>
    <dbReference type="NCBI Taxonomy" id="2161675"/>
    <lineage>
        <taxon>Bacteria</taxon>
        <taxon>Bacillati</taxon>
        <taxon>Actinomycetota</taxon>
        <taxon>Actinomycetes</taxon>
        <taxon>Mycobacteriales</taxon>
        <taxon>Nocardiaceae</taxon>
        <taxon>Rhodococcus</taxon>
    </lineage>
</organism>
<protein>
    <submittedName>
        <fullName evidence="2">LuxR family transcriptional regulator</fullName>
    </submittedName>
</protein>
<dbReference type="InterPro" id="IPR016032">
    <property type="entry name" value="Sig_transdc_resp-reg_C-effctor"/>
</dbReference>
<feature type="domain" description="HTH luxR-type" evidence="1">
    <location>
        <begin position="700"/>
        <end position="765"/>
    </location>
</feature>
<dbReference type="SUPFAM" id="SSF52540">
    <property type="entry name" value="P-loop containing nucleoside triphosphate hydrolases"/>
    <property type="match status" value="1"/>
</dbReference>
<dbReference type="EMBL" id="BAABFB010000014">
    <property type="protein sequence ID" value="GAA4472338.1"/>
    <property type="molecule type" value="Genomic_DNA"/>
</dbReference>
<dbReference type="PRINTS" id="PR00038">
    <property type="entry name" value="HTHLUXR"/>
</dbReference>
<dbReference type="SMART" id="SM00421">
    <property type="entry name" value="HTH_LUXR"/>
    <property type="match status" value="1"/>
</dbReference>
<dbReference type="InterPro" id="IPR058852">
    <property type="entry name" value="HTH_77"/>
</dbReference>
<dbReference type="Proteomes" id="UP001501183">
    <property type="component" value="Unassembled WGS sequence"/>
</dbReference>
<reference evidence="3" key="1">
    <citation type="journal article" date="2019" name="Int. J. Syst. Evol. Microbiol.">
        <title>The Global Catalogue of Microorganisms (GCM) 10K type strain sequencing project: providing services to taxonomists for standard genome sequencing and annotation.</title>
        <authorList>
            <consortium name="The Broad Institute Genomics Platform"/>
            <consortium name="The Broad Institute Genome Sequencing Center for Infectious Disease"/>
            <person name="Wu L."/>
            <person name="Ma J."/>
        </authorList>
    </citation>
    <scope>NUCLEOTIDE SEQUENCE [LARGE SCALE GENOMIC DNA]</scope>
    <source>
        <strain evidence="3">JCM 32206</strain>
    </source>
</reference>
<proteinExistence type="predicted"/>
<dbReference type="SUPFAM" id="SSF46894">
    <property type="entry name" value="C-terminal effector domain of the bipartite response regulators"/>
    <property type="match status" value="1"/>
</dbReference>
<comment type="caution">
    <text evidence="2">The sequence shown here is derived from an EMBL/GenBank/DDBJ whole genome shotgun (WGS) entry which is preliminary data.</text>
</comment>